<evidence type="ECO:0000256" key="3">
    <source>
        <dbReference type="ARBA" id="ARBA00022801"/>
    </source>
</evidence>
<keyword evidence="2" id="KW-0645">Protease</keyword>
<keyword evidence="8" id="KW-1185">Reference proteome</keyword>
<dbReference type="Gene3D" id="3.40.395.10">
    <property type="entry name" value="Adenoviral Proteinase, Chain A"/>
    <property type="match status" value="1"/>
</dbReference>
<sequence length="1425" mass="161979">MPGAYLISANIQAPTIKNWFVETIKKIEARAQEVANDKSKIHDRDVAAQEQLFSRCKHIAENGFDFTNIMIDKSRSELNGLVDALRELGITNYYIRLCQFHAIFAILRFDFDDGSQGLGFAIPVSIKAEILVLFRILQRCRSWDQWEATKRNFHEGLVDLLGDADRDELAAKDAAERTSVLSQGNDDVKKGSRPRGMPRARTKKAKQSNKSVQEVVWDYFDKNWFVEPWIPMFTDIGMPPDQSRDGTWNTNNWAETAFKQFNTVFLDNKHNKRIDQLASVILNHHLPYFRFFPTPDRAPSKAFVELHDKANRLWEADAVQRSESPNAFTIDRVINGVPTQYTAILMPLSCNCETYLFTGKACVDIIAARLLRANGPSAKWRATESETERRGVGSAQTPKSKSKGKRGKKRKAKTAREPKLPYDTTIDAELDSVVARLRKWEENETQDKSENDAGSYRGRPGRPANAKPLRPWRRKKFTTAKAGLYGYHSPRFIKKRGPAKRIRLHRNSLLPNFYRDAPFTRSTVHLNRLHRLWRLGILAIPGKRHSTHHAKLQPSPPPSVSSSAASSESGHAGESLTPEDLAIQTLENTTAWFNPEYKLRLDEISVFVAFLNNSAIAIEQGIIFVAGAVELGFRDALCMMNWMEPLTVEQLRAGGANFLADLVSTRDHRLVRHIVYFECRADHWTTFYHSVRAEHPGFVWMNSLHRPEEGAPFYDVRDQWLLNQFFVPQRPSAPPITGKLHTQPEYLGLQDDSFSCGFWAVLCGLSILLNFEPQTPKITVQDLKRRLRFIYMTFLADPEGVPAALLHNTFRDFNSLVRLDQFPAGLIISRRPPEFTRAVVLSLNVDSSARPVAAPTLLLPTTSNAPLDSRYPNLLMAIPENTSWHITGGFDIPPSRLRKLVEDEWTSEYVIDGYLELFLQDYLRLRPGQERGDLPFLFGDSIFRNALVHAKRDPAGMSPPPRSNPRFGARVRWFEEVNIFEKQLLIIPVFWENNDHWLLATVFFSEKRVRIYDSWMSGVDRRGRAVLGRVLEMLKWEHSKVYDGQQLPQEWMDAPPKDLLVACQVQVPKQLNTVDCGIYMLAFIQAVAQDVDPTFMTFTPESAKQSRVSIANRLCEAIYANSDNHEALGILPKVARRRIPFNAVGHIVLCPSPFKQGVFLPARTIAVHLPERNYVTLEWICDLLWMEDAERPYGQFVRSYEEWVDAASSFRTPAELPAIKWPASMLGNPRHISLVLPSSQRIEVVLSSHRTRLINQFLEHEPQTSLFSQIQQDFLNRENLPTMELSSGATVSVPFEFAIAPSLTLWHVPPHERLVLDLTASVVESVLAQSPNGAGNDAVQDQFKELVEAVAAVSLCVAYVAHLTEVEEEQVYLALKEGRVEWSKTESERMRDIYLHACEGLLDEASLQIAVPDLPPPIPLIRLLT</sequence>
<dbReference type="PANTHER" id="PTHR46915">
    <property type="entry name" value="UBIQUITIN-LIKE PROTEASE 4-RELATED"/>
    <property type="match status" value="1"/>
</dbReference>
<feature type="region of interest" description="Disordered" evidence="5">
    <location>
        <begin position="441"/>
        <end position="470"/>
    </location>
</feature>
<feature type="domain" description="Ubiquitin-like protease family profile" evidence="6">
    <location>
        <begin position="890"/>
        <end position="1087"/>
    </location>
</feature>
<dbReference type="InterPro" id="IPR003653">
    <property type="entry name" value="Peptidase_C48_C"/>
</dbReference>
<feature type="compositionally biased region" description="Basic residues" evidence="5">
    <location>
        <begin position="400"/>
        <end position="413"/>
    </location>
</feature>
<comment type="similarity">
    <text evidence="1">Belongs to the peptidase C48 family.</text>
</comment>
<gene>
    <name evidence="7" type="ORF">R3P38DRAFT_3277480</name>
</gene>
<dbReference type="Pfam" id="PF02902">
    <property type="entry name" value="Peptidase_C48"/>
    <property type="match status" value="1"/>
</dbReference>
<dbReference type="InterPro" id="IPR038765">
    <property type="entry name" value="Papain-like_cys_pep_sf"/>
</dbReference>
<reference evidence="7 8" key="1">
    <citation type="journal article" date="2024" name="J Genomics">
        <title>Draft genome sequencing and assembly of Favolaschia claudopus CIRM-BRFM 2984 isolated from oak limbs.</title>
        <authorList>
            <person name="Navarro D."/>
            <person name="Drula E."/>
            <person name="Chaduli D."/>
            <person name="Cazenave R."/>
            <person name="Ahrendt S."/>
            <person name="Wang J."/>
            <person name="Lipzen A."/>
            <person name="Daum C."/>
            <person name="Barry K."/>
            <person name="Grigoriev I.V."/>
            <person name="Favel A."/>
            <person name="Rosso M.N."/>
            <person name="Martin F."/>
        </authorList>
    </citation>
    <scope>NUCLEOTIDE SEQUENCE [LARGE SCALE GENOMIC DNA]</scope>
    <source>
        <strain evidence="7 8">CIRM-BRFM 2984</strain>
    </source>
</reference>
<evidence type="ECO:0000256" key="5">
    <source>
        <dbReference type="SAM" id="MobiDB-lite"/>
    </source>
</evidence>
<organism evidence="7 8">
    <name type="scientific">Favolaschia claudopus</name>
    <dbReference type="NCBI Taxonomy" id="2862362"/>
    <lineage>
        <taxon>Eukaryota</taxon>
        <taxon>Fungi</taxon>
        <taxon>Dikarya</taxon>
        <taxon>Basidiomycota</taxon>
        <taxon>Agaricomycotina</taxon>
        <taxon>Agaricomycetes</taxon>
        <taxon>Agaricomycetidae</taxon>
        <taxon>Agaricales</taxon>
        <taxon>Marasmiineae</taxon>
        <taxon>Mycenaceae</taxon>
        <taxon>Favolaschia</taxon>
    </lineage>
</organism>
<evidence type="ECO:0000259" key="6">
    <source>
        <dbReference type="PROSITE" id="PS50600"/>
    </source>
</evidence>
<feature type="region of interest" description="Disordered" evidence="5">
    <location>
        <begin position="377"/>
        <end position="421"/>
    </location>
</feature>
<dbReference type="GO" id="GO:0019783">
    <property type="term" value="F:ubiquitin-like protein peptidase activity"/>
    <property type="evidence" value="ECO:0007669"/>
    <property type="project" value="UniProtKB-ARBA"/>
</dbReference>
<keyword evidence="4" id="KW-0788">Thiol protease</keyword>
<feature type="compositionally biased region" description="Low complexity" evidence="5">
    <location>
        <begin position="560"/>
        <end position="575"/>
    </location>
</feature>
<name>A0AAW0AMH5_9AGAR</name>
<dbReference type="EMBL" id="JAWWNJ010000057">
    <property type="protein sequence ID" value="KAK7014378.1"/>
    <property type="molecule type" value="Genomic_DNA"/>
</dbReference>
<dbReference type="GO" id="GO:0008234">
    <property type="term" value="F:cysteine-type peptidase activity"/>
    <property type="evidence" value="ECO:0007669"/>
    <property type="project" value="UniProtKB-KW"/>
</dbReference>
<dbReference type="GO" id="GO:0016926">
    <property type="term" value="P:protein desumoylation"/>
    <property type="evidence" value="ECO:0007669"/>
    <property type="project" value="UniProtKB-ARBA"/>
</dbReference>
<evidence type="ECO:0000313" key="7">
    <source>
        <dbReference type="EMBL" id="KAK7014378.1"/>
    </source>
</evidence>
<protein>
    <recommendedName>
        <fullName evidence="6">Ubiquitin-like protease family profile domain-containing protein</fullName>
    </recommendedName>
</protein>
<dbReference type="PANTHER" id="PTHR46915:SF2">
    <property type="entry name" value="UBIQUITIN-LIKE PROTEASE 4"/>
    <property type="match status" value="1"/>
</dbReference>
<evidence type="ECO:0000256" key="2">
    <source>
        <dbReference type="ARBA" id="ARBA00022670"/>
    </source>
</evidence>
<feature type="region of interest" description="Disordered" evidence="5">
    <location>
        <begin position="180"/>
        <end position="207"/>
    </location>
</feature>
<dbReference type="SUPFAM" id="SSF54001">
    <property type="entry name" value="Cysteine proteinases"/>
    <property type="match status" value="1"/>
</dbReference>
<accession>A0AAW0AMH5</accession>
<feature type="compositionally biased region" description="Basic residues" evidence="5">
    <location>
        <begin position="191"/>
        <end position="207"/>
    </location>
</feature>
<dbReference type="GO" id="GO:0006508">
    <property type="term" value="P:proteolysis"/>
    <property type="evidence" value="ECO:0007669"/>
    <property type="project" value="UniProtKB-KW"/>
</dbReference>
<dbReference type="Proteomes" id="UP001362999">
    <property type="component" value="Unassembled WGS sequence"/>
</dbReference>
<evidence type="ECO:0000256" key="4">
    <source>
        <dbReference type="ARBA" id="ARBA00022807"/>
    </source>
</evidence>
<evidence type="ECO:0000313" key="8">
    <source>
        <dbReference type="Proteomes" id="UP001362999"/>
    </source>
</evidence>
<proteinExistence type="inferred from homology"/>
<evidence type="ECO:0000256" key="1">
    <source>
        <dbReference type="ARBA" id="ARBA00005234"/>
    </source>
</evidence>
<feature type="compositionally biased region" description="Basic and acidic residues" evidence="5">
    <location>
        <begin position="441"/>
        <end position="451"/>
    </location>
</feature>
<feature type="region of interest" description="Disordered" evidence="5">
    <location>
        <begin position="546"/>
        <end position="575"/>
    </location>
</feature>
<comment type="caution">
    <text evidence="7">The sequence shown here is derived from an EMBL/GenBank/DDBJ whole genome shotgun (WGS) entry which is preliminary data.</text>
</comment>
<dbReference type="PROSITE" id="PS50600">
    <property type="entry name" value="ULP_PROTEASE"/>
    <property type="match status" value="1"/>
</dbReference>
<feature type="compositionally biased region" description="Basic and acidic residues" evidence="5">
    <location>
        <begin position="381"/>
        <end position="391"/>
    </location>
</feature>
<keyword evidence="3" id="KW-0378">Hydrolase</keyword>